<feature type="domain" description="DUF4440" evidence="1">
    <location>
        <begin position="10"/>
        <end position="112"/>
    </location>
</feature>
<dbReference type="EMBL" id="BJXJ01000052">
    <property type="protein sequence ID" value="GEM77393.1"/>
    <property type="molecule type" value="Genomic_DNA"/>
</dbReference>
<sequence length="128" mass="14393">MVENLKLKLINLEKHLFKAETRASYGELDKLISDDFTEIAGVGVRFGKTEVLSRQPSEPAPAIEASNFELRPLSPNCAQLLYQAMMLKSGETTPIFSLRSSIWSLNNGRWQMSYHQGTLCEPFEANTV</sequence>
<dbReference type="Proteomes" id="UP000321922">
    <property type="component" value="Unassembled WGS sequence"/>
</dbReference>
<dbReference type="AlphaFoldDB" id="A0A511QJA3"/>
<proteinExistence type="predicted"/>
<evidence type="ECO:0000259" key="1">
    <source>
        <dbReference type="Pfam" id="PF14534"/>
    </source>
</evidence>
<keyword evidence="3" id="KW-1185">Reference proteome</keyword>
<comment type="caution">
    <text evidence="2">The sequence shown here is derived from an EMBL/GenBank/DDBJ whole genome shotgun (WGS) entry which is preliminary data.</text>
</comment>
<dbReference type="Gene3D" id="3.10.450.50">
    <property type="match status" value="1"/>
</dbReference>
<dbReference type="InterPro" id="IPR027843">
    <property type="entry name" value="DUF4440"/>
</dbReference>
<evidence type="ECO:0000313" key="2">
    <source>
        <dbReference type="EMBL" id="GEM77393.1"/>
    </source>
</evidence>
<dbReference type="InterPro" id="IPR032710">
    <property type="entry name" value="NTF2-like_dom_sf"/>
</dbReference>
<dbReference type="SUPFAM" id="SSF54427">
    <property type="entry name" value="NTF2-like"/>
    <property type="match status" value="1"/>
</dbReference>
<protein>
    <recommendedName>
        <fullName evidence="1">DUF4440 domain-containing protein</fullName>
    </recommendedName>
</protein>
<dbReference type="Pfam" id="PF14534">
    <property type="entry name" value="DUF4440"/>
    <property type="match status" value="1"/>
</dbReference>
<gene>
    <name evidence="2" type="ORF">VSA01S_35050</name>
</gene>
<evidence type="ECO:0000313" key="3">
    <source>
        <dbReference type="Proteomes" id="UP000321922"/>
    </source>
</evidence>
<organism evidence="2 3">
    <name type="scientific">Vibrio sagamiensis NBRC 104589</name>
    <dbReference type="NCBI Taxonomy" id="1219064"/>
    <lineage>
        <taxon>Bacteria</taxon>
        <taxon>Pseudomonadati</taxon>
        <taxon>Pseudomonadota</taxon>
        <taxon>Gammaproteobacteria</taxon>
        <taxon>Vibrionales</taxon>
        <taxon>Vibrionaceae</taxon>
        <taxon>Vibrio</taxon>
    </lineage>
</organism>
<name>A0A511QJA3_9VIBR</name>
<accession>A0A511QJA3</accession>
<reference evidence="2 3" key="1">
    <citation type="submission" date="2019-07" db="EMBL/GenBank/DDBJ databases">
        <title>Whole genome shotgun sequence of Vibrio sagamiensis NBRC 104589.</title>
        <authorList>
            <person name="Hosoyama A."/>
            <person name="Uohara A."/>
            <person name="Ohji S."/>
            <person name="Ichikawa N."/>
        </authorList>
    </citation>
    <scope>NUCLEOTIDE SEQUENCE [LARGE SCALE GENOMIC DNA]</scope>
    <source>
        <strain evidence="2 3">NBRC 104589</strain>
    </source>
</reference>